<keyword evidence="6 8" id="KW-0472">Membrane</keyword>
<dbReference type="GO" id="GO:0071555">
    <property type="term" value="P:cell wall organization"/>
    <property type="evidence" value="ECO:0007669"/>
    <property type="project" value="TreeGrafter"/>
</dbReference>
<keyword evidence="5 8" id="KW-1133">Transmembrane helix</keyword>
<feature type="transmembrane region" description="Helical" evidence="8">
    <location>
        <begin position="302"/>
        <end position="323"/>
    </location>
</feature>
<comment type="subcellular location">
    <subcellularLocation>
        <location evidence="1">Cell membrane</location>
        <topology evidence="1">Multi-pass membrane protein</topology>
    </subcellularLocation>
</comment>
<organism evidence="9 10">
    <name type="scientific">Aquifex aeolicus</name>
    <dbReference type="NCBI Taxonomy" id="63363"/>
    <lineage>
        <taxon>Bacteria</taxon>
        <taxon>Pseudomonadati</taxon>
        <taxon>Aquificota</taxon>
        <taxon>Aquificia</taxon>
        <taxon>Aquificales</taxon>
        <taxon>Aquificaceae</taxon>
        <taxon>Aquifex</taxon>
    </lineage>
</organism>
<evidence type="ECO:0000256" key="1">
    <source>
        <dbReference type="ARBA" id="ARBA00004651"/>
    </source>
</evidence>
<feature type="transmembrane region" description="Helical" evidence="8">
    <location>
        <begin position="67"/>
        <end position="84"/>
    </location>
</feature>
<feature type="transmembrane region" description="Helical" evidence="8">
    <location>
        <begin position="96"/>
        <end position="114"/>
    </location>
</feature>
<protein>
    <submittedName>
        <fullName evidence="9">Undecaprenyl/decaprenyl-phosphate alpha-N-acetylglucosaminyl 1-phosphate transferase</fullName>
    </submittedName>
</protein>
<keyword evidence="3 9" id="KW-0808">Transferase</keyword>
<feature type="transmembrane region" description="Helical" evidence="8">
    <location>
        <begin position="43"/>
        <end position="61"/>
    </location>
</feature>
<comment type="cofactor">
    <cofactor evidence="7">
        <name>Mg(2+)</name>
        <dbReference type="ChEBI" id="CHEBI:18420"/>
    </cofactor>
</comment>
<comment type="caution">
    <text evidence="9">The sequence shown here is derived from an EMBL/GenBank/DDBJ whole genome shotgun (WGS) entry which is preliminary data.</text>
</comment>
<feature type="transmembrane region" description="Helical" evidence="8">
    <location>
        <begin position="120"/>
        <end position="139"/>
    </location>
</feature>
<reference evidence="9" key="1">
    <citation type="journal article" date="2020" name="ISME J.">
        <title>Gammaproteobacteria mediating utilization of methyl-, sulfur- and petroleum organic compounds in deep ocean hydrothermal plumes.</title>
        <authorList>
            <person name="Zhou Z."/>
            <person name="Liu Y."/>
            <person name="Pan J."/>
            <person name="Cron B.R."/>
            <person name="Toner B.M."/>
            <person name="Anantharaman K."/>
            <person name="Breier J.A."/>
            <person name="Dick G.J."/>
            <person name="Li M."/>
        </authorList>
    </citation>
    <scope>NUCLEOTIDE SEQUENCE</scope>
    <source>
        <strain evidence="9">SZUA-1501</strain>
    </source>
</reference>
<gene>
    <name evidence="9" type="ORF">EYH37_00115</name>
</gene>
<dbReference type="AlphaFoldDB" id="A0A9D1CFS7"/>
<keyword evidence="4 8" id="KW-0812">Transmembrane</keyword>
<evidence type="ECO:0000256" key="2">
    <source>
        <dbReference type="ARBA" id="ARBA00022475"/>
    </source>
</evidence>
<dbReference type="GO" id="GO:0009103">
    <property type="term" value="P:lipopolysaccharide biosynthetic process"/>
    <property type="evidence" value="ECO:0007669"/>
    <property type="project" value="TreeGrafter"/>
</dbReference>
<feature type="transmembrane region" description="Helical" evidence="8">
    <location>
        <begin position="278"/>
        <end position="296"/>
    </location>
</feature>
<name>A0A9D1CFS7_AQUAO</name>
<feature type="transmembrane region" description="Helical" evidence="8">
    <location>
        <begin position="6"/>
        <end position="22"/>
    </location>
</feature>
<dbReference type="InterPro" id="IPR000715">
    <property type="entry name" value="Glycosyl_transferase_4"/>
</dbReference>
<keyword evidence="7" id="KW-0479">Metal-binding</keyword>
<dbReference type="CDD" id="cd06853">
    <property type="entry name" value="GT_WecA_like"/>
    <property type="match status" value="1"/>
</dbReference>
<dbReference type="GO" id="GO:0046872">
    <property type="term" value="F:metal ion binding"/>
    <property type="evidence" value="ECO:0007669"/>
    <property type="project" value="UniProtKB-KW"/>
</dbReference>
<sequence>MPLLIKSFLLSFILHLATIYLCPKFKICLDTSLKPQRVHKKSIPRAGGFPIFLSFLVLAFLKSPFLGPKLIFCSLPIFIGGFLEDITQKLSYKHRFAFMFLATLFFVYFFKNFIVTDLGFINLTYPLGIVFTIFALIGITNAFNLIDGINGLTSGLTLQIFLTLWLLSMENSLDTYLPLLEILIGSTLVFFIFNFFFNKIFLGDSGSYLLGFLSGVLTIFVVKSSSASPWVPMVLMFYPIWETLFSIFRRLKDGKNPFLPDREHFHHLLYEFFESSHFKTTTVLLLVQGLISLVVIKFYKNTAILISTFVSLIMLYFLTYKILKKKG</sequence>
<dbReference type="GO" id="GO:0005886">
    <property type="term" value="C:plasma membrane"/>
    <property type="evidence" value="ECO:0007669"/>
    <property type="project" value="UniProtKB-SubCell"/>
</dbReference>
<dbReference type="GO" id="GO:0016780">
    <property type="term" value="F:phosphotransferase activity, for other substituted phosphate groups"/>
    <property type="evidence" value="ECO:0007669"/>
    <property type="project" value="InterPro"/>
</dbReference>
<evidence type="ECO:0000256" key="4">
    <source>
        <dbReference type="ARBA" id="ARBA00022692"/>
    </source>
</evidence>
<dbReference type="Proteomes" id="UP000606463">
    <property type="component" value="Unassembled WGS sequence"/>
</dbReference>
<evidence type="ECO:0000313" key="9">
    <source>
        <dbReference type="EMBL" id="HIP97763.1"/>
    </source>
</evidence>
<evidence type="ECO:0000256" key="5">
    <source>
        <dbReference type="ARBA" id="ARBA00022989"/>
    </source>
</evidence>
<keyword evidence="7" id="KW-0460">Magnesium</keyword>
<evidence type="ECO:0000256" key="8">
    <source>
        <dbReference type="SAM" id="Phobius"/>
    </source>
</evidence>
<dbReference type="EMBL" id="DQVE01000002">
    <property type="protein sequence ID" value="HIP97763.1"/>
    <property type="molecule type" value="Genomic_DNA"/>
</dbReference>
<keyword evidence="2" id="KW-1003">Cell membrane</keyword>
<proteinExistence type="predicted"/>
<evidence type="ECO:0000256" key="6">
    <source>
        <dbReference type="ARBA" id="ARBA00023136"/>
    </source>
</evidence>
<feature type="transmembrane region" description="Helical" evidence="8">
    <location>
        <begin position="151"/>
        <end position="169"/>
    </location>
</feature>
<dbReference type="PANTHER" id="PTHR22926">
    <property type="entry name" value="PHOSPHO-N-ACETYLMURAMOYL-PENTAPEPTIDE-TRANSFERASE"/>
    <property type="match status" value="1"/>
</dbReference>
<feature type="transmembrane region" description="Helical" evidence="8">
    <location>
        <begin position="208"/>
        <end position="224"/>
    </location>
</feature>
<evidence type="ECO:0000313" key="10">
    <source>
        <dbReference type="Proteomes" id="UP000606463"/>
    </source>
</evidence>
<feature type="transmembrane region" description="Helical" evidence="8">
    <location>
        <begin position="175"/>
        <end position="196"/>
    </location>
</feature>
<feature type="binding site" evidence="7">
    <location>
        <position position="204"/>
    </location>
    <ligand>
        <name>Mg(2+)</name>
        <dbReference type="ChEBI" id="CHEBI:18420"/>
    </ligand>
</feature>
<feature type="binding site" evidence="7">
    <location>
        <position position="144"/>
    </location>
    <ligand>
        <name>Mg(2+)</name>
        <dbReference type="ChEBI" id="CHEBI:18420"/>
    </ligand>
</feature>
<evidence type="ECO:0000256" key="7">
    <source>
        <dbReference type="PIRSR" id="PIRSR600715-1"/>
    </source>
</evidence>
<dbReference type="PANTHER" id="PTHR22926:SF3">
    <property type="entry name" value="UNDECAPRENYL-PHOSPHATE ALPHA-N-ACETYLGLUCOSAMINYL 1-PHOSPHATE TRANSFERASE"/>
    <property type="match status" value="1"/>
</dbReference>
<feature type="transmembrane region" description="Helical" evidence="8">
    <location>
        <begin position="230"/>
        <end position="248"/>
    </location>
</feature>
<dbReference type="Pfam" id="PF00953">
    <property type="entry name" value="Glycos_transf_4"/>
    <property type="match status" value="1"/>
</dbReference>
<dbReference type="GO" id="GO:0044038">
    <property type="term" value="P:cell wall macromolecule biosynthetic process"/>
    <property type="evidence" value="ECO:0007669"/>
    <property type="project" value="TreeGrafter"/>
</dbReference>
<accession>A0A9D1CFS7</accession>
<evidence type="ECO:0000256" key="3">
    <source>
        <dbReference type="ARBA" id="ARBA00022679"/>
    </source>
</evidence>